<proteinExistence type="predicted"/>
<dbReference type="Proteomes" id="UP001051844">
    <property type="component" value="Unassembled WGS sequence"/>
</dbReference>
<evidence type="ECO:0000313" key="4">
    <source>
        <dbReference type="Proteomes" id="UP001051844"/>
    </source>
</evidence>
<feature type="transmembrane region" description="Helical" evidence="2">
    <location>
        <begin position="28"/>
        <end position="46"/>
    </location>
</feature>
<protein>
    <submittedName>
        <fullName evidence="3">Uncharacterized protein</fullName>
    </submittedName>
</protein>
<name>A0AA37C1U2_9ACTN</name>
<gene>
    <name evidence="3" type="ORF">ScoT_39620</name>
</gene>
<keyword evidence="2" id="KW-0812">Transmembrane</keyword>
<sequence>MTGDGPELASPTETAPLRSGSSPRRRSWLLGVAALLVLAVVSWPLFLRPERFEHAEGAGPLSSQTSSGSTSMYAPGKKPWTGTFGSYLLCSTTGEAITVEGIRIRTPVEPINVEQKLRKVSQKARSADPALTYLGGSLGAAPDLPDGRLPGSYQPFEPGVRIEQNCSDLDRSSAGFTELLFVLRVGDAGGLIDRVWVDYQVGGEEYTLRIEWQMIACGESIPQVDGREVCDGTAE</sequence>
<evidence type="ECO:0000256" key="2">
    <source>
        <dbReference type="SAM" id="Phobius"/>
    </source>
</evidence>
<keyword evidence="2" id="KW-1133">Transmembrane helix</keyword>
<accession>A0AA37C1U2</accession>
<dbReference type="AlphaFoldDB" id="A0AA37C1U2"/>
<comment type="caution">
    <text evidence="3">The sequence shown here is derived from an EMBL/GenBank/DDBJ whole genome shotgun (WGS) entry which is preliminary data.</text>
</comment>
<dbReference type="EMBL" id="BNDZ01000005">
    <property type="protein sequence ID" value="GHI47788.1"/>
    <property type="molecule type" value="Genomic_DNA"/>
</dbReference>
<organism evidence="3 4">
    <name type="scientific">Streptomyces albidoflavus</name>
    <dbReference type="NCBI Taxonomy" id="1886"/>
    <lineage>
        <taxon>Bacteria</taxon>
        <taxon>Bacillati</taxon>
        <taxon>Actinomycetota</taxon>
        <taxon>Actinomycetes</taxon>
        <taxon>Kitasatosporales</taxon>
        <taxon>Streptomycetaceae</taxon>
        <taxon>Streptomyces</taxon>
        <taxon>Streptomyces albidoflavus group</taxon>
    </lineage>
</organism>
<reference evidence="3" key="1">
    <citation type="submission" date="2022-09" db="EMBL/GenBank/DDBJ databases">
        <title>Whole genome shotgun sequence of Streptomyces albidoflavus NBRC 12854.</title>
        <authorList>
            <person name="Komaki H."/>
            <person name="Tamura T."/>
        </authorList>
    </citation>
    <scope>NUCLEOTIDE SEQUENCE</scope>
    <source>
        <strain evidence="3">NBRC 12854</strain>
    </source>
</reference>
<feature type="region of interest" description="Disordered" evidence="1">
    <location>
        <begin position="1"/>
        <end position="23"/>
    </location>
</feature>
<keyword evidence="2" id="KW-0472">Membrane</keyword>
<evidence type="ECO:0000256" key="1">
    <source>
        <dbReference type="SAM" id="MobiDB-lite"/>
    </source>
</evidence>
<evidence type="ECO:0000313" key="3">
    <source>
        <dbReference type="EMBL" id="GHI47788.1"/>
    </source>
</evidence>